<dbReference type="AlphaFoldDB" id="A0AAV7F4J5"/>
<organism evidence="3 4">
    <name type="scientific">Aristolochia fimbriata</name>
    <name type="common">White veined hardy Dutchman's pipe vine</name>
    <dbReference type="NCBI Taxonomy" id="158543"/>
    <lineage>
        <taxon>Eukaryota</taxon>
        <taxon>Viridiplantae</taxon>
        <taxon>Streptophyta</taxon>
        <taxon>Embryophyta</taxon>
        <taxon>Tracheophyta</taxon>
        <taxon>Spermatophyta</taxon>
        <taxon>Magnoliopsida</taxon>
        <taxon>Magnoliidae</taxon>
        <taxon>Piperales</taxon>
        <taxon>Aristolochiaceae</taxon>
        <taxon>Aristolochia</taxon>
    </lineage>
</organism>
<comment type="caution">
    <text evidence="3">The sequence shown here is derived from an EMBL/GenBank/DDBJ whole genome shotgun (WGS) entry which is preliminary data.</text>
</comment>
<feature type="chain" id="PRO_5043820965" evidence="2">
    <location>
        <begin position="26"/>
        <end position="104"/>
    </location>
</feature>
<protein>
    <submittedName>
        <fullName evidence="3">Uncharacterized protein</fullName>
    </submittedName>
</protein>
<sequence length="104" mass="11264">MGLRKEIVLCSWFLLLLMLWQLGSSVSVEGHRKLGRTSSYSSSSTSREETRARLVGSADHSRGGFGGDGDGDGDGVFGVEKRKALILEALMLVATDVATMHMYI</sequence>
<evidence type="ECO:0000313" key="3">
    <source>
        <dbReference type="EMBL" id="KAG9454887.1"/>
    </source>
</evidence>
<evidence type="ECO:0000256" key="2">
    <source>
        <dbReference type="SAM" id="SignalP"/>
    </source>
</evidence>
<evidence type="ECO:0000313" key="4">
    <source>
        <dbReference type="Proteomes" id="UP000825729"/>
    </source>
</evidence>
<keyword evidence="2" id="KW-0732">Signal</keyword>
<proteinExistence type="predicted"/>
<reference evidence="3 4" key="1">
    <citation type="submission" date="2021-07" db="EMBL/GenBank/DDBJ databases">
        <title>The Aristolochia fimbriata genome: insights into angiosperm evolution, floral development and chemical biosynthesis.</title>
        <authorList>
            <person name="Jiao Y."/>
        </authorList>
    </citation>
    <scope>NUCLEOTIDE SEQUENCE [LARGE SCALE GENOMIC DNA]</scope>
    <source>
        <strain evidence="3">IBCAS-2021</strain>
        <tissue evidence="3">Leaf</tissue>
    </source>
</reference>
<accession>A0AAV7F4J5</accession>
<feature type="signal peptide" evidence="2">
    <location>
        <begin position="1"/>
        <end position="25"/>
    </location>
</feature>
<dbReference type="Proteomes" id="UP000825729">
    <property type="component" value="Unassembled WGS sequence"/>
</dbReference>
<gene>
    <name evidence="3" type="ORF">H6P81_007791</name>
</gene>
<keyword evidence="4" id="KW-1185">Reference proteome</keyword>
<name>A0AAV7F4J5_ARIFI</name>
<feature type="region of interest" description="Disordered" evidence="1">
    <location>
        <begin position="32"/>
        <end position="73"/>
    </location>
</feature>
<dbReference type="EMBL" id="JAINDJ010000003">
    <property type="protein sequence ID" value="KAG9454887.1"/>
    <property type="molecule type" value="Genomic_DNA"/>
</dbReference>
<evidence type="ECO:0000256" key="1">
    <source>
        <dbReference type="SAM" id="MobiDB-lite"/>
    </source>
</evidence>
<feature type="compositionally biased region" description="Low complexity" evidence="1">
    <location>
        <begin position="36"/>
        <end position="45"/>
    </location>
</feature>